<dbReference type="InterPro" id="IPR051120">
    <property type="entry name" value="ABC_AA/LPS_Transport"/>
</dbReference>
<dbReference type="InterPro" id="IPR032823">
    <property type="entry name" value="BCA_ABC_TP_C"/>
</dbReference>
<dbReference type="Proteomes" id="UP001329313">
    <property type="component" value="Chromosome"/>
</dbReference>
<feature type="domain" description="AAA+ ATPase" evidence="4">
    <location>
        <begin position="29"/>
        <end position="251"/>
    </location>
</feature>
<organism evidence="5 6">
    <name type="scientific">Microbacterium limosum</name>
    <dbReference type="NCBI Taxonomy" id="3079935"/>
    <lineage>
        <taxon>Bacteria</taxon>
        <taxon>Bacillati</taxon>
        <taxon>Actinomycetota</taxon>
        <taxon>Actinomycetes</taxon>
        <taxon>Micrococcales</taxon>
        <taxon>Microbacteriaceae</taxon>
        <taxon>Microbacterium</taxon>
    </lineage>
</organism>
<dbReference type="SMART" id="SM00382">
    <property type="entry name" value="AAA"/>
    <property type="match status" value="1"/>
</dbReference>
<dbReference type="GO" id="GO:0015188">
    <property type="term" value="F:L-isoleucine transmembrane transporter activity"/>
    <property type="evidence" value="ECO:0007669"/>
    <property type="project" value="TreeGrafter"/>
</dbReference>
<evidence type="ECO:0000256" key="1">
    <source>
        <dbReference type="ARBA" id="ARBA00022448"/>
    </source>
</evidence>
<dbReference type="Gene3D" id="3.40.50.300">
    <property type="entry name" value="P-loop containing nucleotide triphosphate hydrolases"/>
    <property type="match status" value="1"/>
</dbReference>
<dbReference type="FunFam" id="3.40.50.300:FF:000421">
    <property type="entry name" value="Branched-chain amino acid ABC transporter ATP-binding protein"/>
    <property type="match status" value="1"/>
</dbReference>
<evidence type="ECO:0000256" key="2">
    <source>
        <dbReference type="ARBA" id="ARBA00022741"/>
    </source>
</evidence>
<dbReference type="RefSeq" id="WP_330169675.1">
    <property type="nucleotide sequence ID" value="NZ_CP137080.1"/>
</dbReference>
<name>A0AAU0MEU8_9MICO</name>
<dbReference type="SUPFAM" id="SSF52540">
    <property type="entry name" value="P-loop containing nucleoside triphosphate hydrolases"/>
    <property type="match status" value="1"/>
</dbReference>
<keyword evidence="6" id="KW-1185">Reference proteome</keyword>
<dbReference type="PANTHER" id="PTHR45772:SF7">
    <property type="entry name" value="AMINO ACID ABC TRANSPORTER ATP-BINDING PROTEIN"/>
    <property type="match status" value="1"/>
</dbReference>
<evidence type="ECO:0000256" key="3">
    <source>
        <dbReference type="ARBA" id="ARBA00022840"/>
    </source>
</evidence>
<dbReference type="AlphaFoldDB" id="A0AAU0MEU8"/>
<proteinExistence type="predicted"/>
<dbReference type="InterPro" id="IPR003439">
    <property type="entry name" value="ABC_transporter-like_ATP-bd"/>
</dbReference>
<dbReference type="KEGG" id="mliy:RYJ27_07110"/>
<reference evidence="5 6" key="1">
    <citation type="submission" date="2023-10" db="EMBL/GenBank/DDBJ databases">
        <title>Y20.</title>
        <authorList>
            <person name="Zhang G."/>
            <person name="Ding Y."/>
        </authorList>
    </citation>
    <scope>NUCLEOTIDE SEQUENCE [LARGE SCALE GENOMIC DNA]</scope>
    <source>
        <strain evidence="5 6">Y20</strain>
    </source>
</reference>
<dbReference type="Pfam" id="PF00005">
    <property type="entry name" value="ABC_tran"/>
    <property type="match status" value="1"/>
</dbReference>
<dbReference type="GO" id="GO:0015808">
    <property type="term" value="P:L-alanine transport"/>
    <property type="evidence" value="ECO:0007669"/>
    <property type="project" value="TreeGrafter"/>
</dbReference>
<dbReference type="CDD" id="cd03219">
    <property type="entry name" value="ABC_Mj1267_LivG_branched"/>
    <property type="match status" value="1"/>
</dbReference>
<gene>
    <name evidence="5" type="ORF">RYJ27_07110</name>
</gene>
<dbReference type="InterPro" id="IPR003593">
    <property type="entry name" value="AAA+_ATPase"/>
</dbReference>
<keyword evidence="3 5" id="KW-0067">ATP-binding</keyword>
<keyword evidence="2" id="KW-0547">Nucleotide-binding</keyword>
<dbReference type="InterPro" id="IPR027417">
    <property type="entry name" value="P-loop_NTPase"/>
</dbReference>
<dbReference type="GO" id="GO:0016887">
    <property type="term" value="F:ATP hydrolysis activity"/>
    <property type="evidence" value="ECO:0007669"/>
    <property type="project" value="InterPro"/>
</dbReference>
<dbReference type="GO" id="GO:0005524">
    <property type="term" value="F:ATP binding"/>
    <property type="evidence" value="ECO:0007669"/>
    <property type="project" value="UniProtKB-KW"/>
</dbReference>
<evidence type="ECO:0000313" key="5">
    <source>
        <dbReference type="EMBL" id="WOQ68508.1"/>
    </source>
</evidence>
<evidence type="ECO:0000313" key="6">
    <source>
        <dbReference type="Proteomes" id="UP001329313"/>
    </source>
</evidence>
<keyword evidence="1" id="KW-0813">Transport</keyword>
<dbReference type="GO" id="GO:0015192">
    <property type="term" value="F:L-phenylalanine transmembrane transporter activity"/>
    <property type="evidence" value="ECO:0007669"/>
    <property type="project" value="TreeGrafter"/>
</dbReference>
<dbReference type="GO" id="GO:0042941">
    <property type="term" value="P:D-alanine transmembrane transport"/>
    <property type="evidence" value="ECO:0007669"/>
    <property type="project" value="TreeGrafter"/>
</dbReference>
<dbReference type="GO" id="GO:1903806">
    <property type="term" value="P:L-isoleucine import across plasma membrane"/>
    <property type="evidence" value="ECO:0007669"/>
    <property type="project" value="TreeGrafter"/>
</dbReference>
<sequence length="307" mass="33042">MTRLLEVRGLSRSFGALKAVDDNTFHVDEGEVVSIIGPNGSGKTTTINLLSGELAPDSGSIRFRGEDVAGRSPDAMARRGVRRTFQNGRVFGNATVAENVLLGQVPLARAATPLPALRGIPVLRWVALIAEAALATVGTPGLRREKREADERVTAQLQRFSTRLLPRREHPAWTLSYANRRRTEIARALASAPGLLLLDEPTAGMNTAETKEVVRQLLDLKAEGQTMVIVEHKLELVMSVSDRVIVMDGGRVIADGPPAAVQNDDRVIEAYLGKRRGGAAARSHDVVAAVLDDAAIPPETTDGEETR</sequence>
<protein>
    <submittedName>
        <fullName evidence="5">ABC transporter ATP-binding protein</fullName>
    </submittedName>
</protein>
<dbReference type="GO" id="GO:0005304">
    <property type="term" value="F:L-valine transmembrane transporter activity"/>
    <property type="evidence" value="ECO:0007669"/>
    <property type="project" value="TreeGrafter"/>
</dbReference>
<evidence type="ECO:0000259" key="4">
    <source>
        <dbReference type="SMART" id="SM00382"/>
    </source>
</evidence>
<dbReference type="GO" id="GO:0005886">
    <property type="term" value="C:plasma membrane"/>
    <property type="evidence" value="ECO:0007669"/>
    <property type="project" value="TreeGrafter"/>
</dbReference>
<accession>A0AAU0MEU8</accession>
<dbReference type="EMBL" id="CP137080">
    <property type="protein sequence ID" value="WOQ68508.1"/>
    <property type="molecule type" value="Genomic_DNA"/>
</dbReference>
<dbReference type="PANTHER" id="PTHR45772">
    <property type="entry name" value="CONSERVED COMPONENT OF ABC TRANSPORTER FOR NATURAL AMINO ACIDS-RELATED"/>
    <property type="match status" value="1"/>
</dbReference>
<dbReference type="Pfam" id="PF12399">
    <property type="entry name" value="BCA_ABC_TP_C"/>
    <property type="match status" value="1"/>
</dbReference>
<dbReference type="GO" id="GO:1903805">
    <property type="term" value="P:L-valine import across plasma membrane"/>
    <property type="evidence" value="ECO:0007669"/>
    <property type="project" value="TreeGrafter"/>
</dbReference>